<dbReference type="SMART" id="SM00324">
    <property type="entry name" value="RhoGAP"/>
    <property type="match status" value="1"/>
</dbReference>
<protein>
    <submittedName>
        <fullName evidence="10">Rho GTPase activating protein 10</fullName>
    </submittedName>
</protein>
<dbReference type="FunFam" id="1.20.1270.60:FF:000001">
    <property type="entry name" value="Rho GTPase-activating protein 26"/>
    <property type="match status" value="1"/>
</dbReference>
<dbReference type="SUPFAM" id="SSF50044">
    <property type="entry name" value="SH3-domain"/>
    <property type="match status" value="1"/>
</dbReference>
<dbReference type="FunFam" id="2.30.29.30:FF:000157">
    <property type="entry name" value="Putative rho GTPase-activating protein 10"/>
    <property type="match status" value="1"/>
</dbReference>
<dbReference type="Ensembl" id="ENSTRUT00000066596.1">
    <property type="protein sequence ID" value="ENSTRUP00000075711.1"/>
    <property type="gene ID" value="ENSTRUG00000014670.3"/>
</dbReference>
<dbReference type="InterPro" id="IPR004148">
    <property type="entry name" value="BAR_dom"/>
</dbReference>
<dbReference type="Pfam" id="PF00620">
    <property type="entry name" value="RhoGAP"/>
    <property type="match status" value="1"/>
</dbReference>
<dbReference type="Pfam" id="PF16746">
    <property type="entry name" value="BAR_3"/>
    <property type="match status" value="1"/>
</dbReference>
<dbReference type="InterPro" id="IPR008936">
    <property type="entry name" value="Rho_GTPase_activation_prot"/>
</dbReference>
<keyword evidence="11" id="KW-1185">Reference proteome</keyword>
<evidence type="ECO:0000313" key="10">
    <source>
        <dbReference type="Ensembl" id="ENSTRUP00000075711.1"/>
    </source>
</evidence>
<dbReference type="PANTHER" id="PTHR12552">
    <property type="entry name" value="OLIGOPHRENIN 1"/>
    <property type="match status" value="1"/>
</dbReference>
<proteinExistence type="predicted"/>
<dbReference type="SUPFAM" id="SSF48350">
    <property type="entry name" value="GTPase activation domain, GAP"/>
    <property type="match status" value="1"/>
</dbReference>
<dbReference type="Proteomes" id="UP000005226">
    <property type="component" value="Chromosome 17"/>
</dbReference>
<reference evidence="10 11" key="1">
    <citation type="journal article" date="2011" name="Genome Biol. Evol.">
        <title>Integration of the genetic map and genome assembly of fugu facilitates insights into distinct features of genome evolution in teleosts and mammals.</title>
        <authorList>
            <person name="Kai W."/>
            <person name="Kikuchi K."/>
            <person name="Tohari S."/>
            <person name="Chew A.K."/>
            <person name="Tay A."/>
            <person name="Fujiwara A."/>
            <person name="Hosoya S."/>
            <person name="Suetake H."/>
            <person name="Naruse K."/>
            <person name="Brenner S."/>
            <person name="Suzuki Y."/>
            <person name="Venkatesh B."/>
        </authorList>
    </citation>
    <scope>NUCLEOTIDE SEQUENCE [LARGE SCALE GENOMIC DNA]</scope>
</reference>
<dbReference type="InterPro" id="IPR000198">
    <property type="entry name" value="RhoGAP_dom"/>
</dbReference>
<accession>A0A674NQ42</accession>
<dbReference type="PROSITE" id="PS50002">
    <property type="entry name" value="SH3"/>
    <property type="match status" value="1"/>
</dbReference>
<feature type="domain" description="SH3" evidence="7">
    <location>
        <begin position="662"/>
        <end position="720"/>
    </location>
</feature>
<evidence type="ECO:0000259" key="8">
    <source>
        <dbReference type="PROSITE" id="PS50003"/>
    </source>
</evidence>
<dbReference type="FunFam" id="2.30.30.40:FF:000055">
    <property type="entry name" value="rho GTPase-activating protein 26 isoform X1"/>
    <property type="match status" value="1"/>
</dbReference>
<dbReference type="SMART" id="SM00326">
    <property type="entry name" value="SH3"/>
    <property type="match status" value="1"/>
</dbReference>
<reference evidence="10" key="2">
    <citation type="submission" date="2025-08" db="UniProtKB">
        <authorList>
            <consortium name="Ensembl"/>
        </authorList>
    </citation>
    <scope>IDENTIFICATION</scope>
</reference>
<dbReference type="Gene3D" id="2.30.29.30">
    <property type="entry name" value="Pleckstrin-homology domain (PH domain)/Phosphotyrosine-binding domain (PTB)"/>
    <property type="match status" value="1"/>
</dbReference>
<dbReference type="InterPro" id="IPR011993">
    <property type="entry name" value="PH-like_dom_sf"/>
</dbReference>
<dbReference type="GO" id="GO:0007165">
    <property type="term" value="P:signal transduction"/>
    <property type="evidence" value="ECO:0007669"/>
    <property type="project" value="InterPro"/>
</dbReference>
<dbReference type="InterPro" id="IPR047234">
    <property type="entry name" value="GRAF_fam"/>
</dbReference>
<dbReference type="AlphaFoldDB" id="A0A674NQ42"/>
<evidence type="ECO:0000259" key="9">
    <source>
        <dbReference type="PROSITE" id="PS50238"/>
    </source>
</evidence>
<dbReference type="SUPFAM" id="SSF103657">
    <property type="entry name" value="BAR/IMD domain-like"/>
    <property type="match status" value="1"/>
</dbReference>
<dbReference type="CDD" id="cd01249">
    <property type="entry name" value="BAR-PH_GRAF_family"/>
    <property type="match status" value="1"/>
</dbReference>
<dbReference type="GO" id="GO:0005096">
    <property type="term" value="F:GTPase activator activity"/>
    <property type="evidence" value="ECO:0007669"/>
    <property type="project" value="UniProtKB-KW"/>
</dbReference>
<organism evidence="10 11">
    <name type="scientific">Takifugu rubripes</name>
    <name type="common">Japanese pufferfish</name>
    <name type="synonym">Fugu rubripes</name>
    <dbReference type="NCBI Taxonomy" id="31033"/>
    <lineage>
        <taxon>Eukaryota</taxon>
        <taxon>Metazoa</taxon>
        <taxon>Chordata</taxon>
        <taxon>Craniata</taxon>
        <taxon>Vertebrata</taxon>
        <taxon>Euteleostomi</taxon>
        <taxon>Actinopterygii</taxon>
        <taxon>Neopterygii</taxon>
        <taxon>Teleostei</taxon>
        <taxon>Neoteleostei</taxon>
        <taxon>Acanthomorphata</taxon>
        <taxon>Eupercaria</taxon>
        <taxon>Tetraodontiformes</taxon>
        <taxon>Tetradontoidea</taxon>
        <taxon>Tetraodontidae</taxon>
        <taxon>Takifugu</taxon>
    </lineage>
</organism>
<dbReference type="GeneTree" id="ENSGT00940000159559"/>
<gene>
    <name evidence="10" type="primary">arhgap10</name>
</gene>
<keyword evidence="3" id="KW-0343">GTPase activation</keyword>
<evidence type="ECO:0000256" key="6">
    <source>
        <dbReference type="PROSITE-ProRule" id="PRU00192"/>
    </source>
</evidence>
<evidence type="ECO:0000256" key="2">
    <source>
        <dbReference type="ARBA" id="ARBA00022443"/>
    </source>
</evidence>
<dbReference type="GO" id="GO:0010008">
    <property type="term" value="C:endosome membrane"/>
    <property type="evidence" value="ECO:0007669"/>
    <property type="project" value="UniProtKB-SubCell"/>
</dbReference>
<evidence type="ECO:0000256" key="1">
    <source>
        <dbReference type="ARBA" id="ARBA00004608"/>
    </source>
</evidence>
<dbReference type="Gene3D" id="1.10.555.10">
    <property type="entry name" value="Rho GTPase activation protein"/>
    <property type="match status" value="2"/>
</dbReference>
<dbReference type="InterPro" id="IPR027267">
    <property type="entry name" value="AH/BAR_dom_sf"/>
</dbReference>
<feature type="domain" description="PH" evidence="8">
    <location>
        <begin position="265"/>
        <end position="372"/>
    </location>
</feature>
<dbReference type="SUPFAM" id="SSF50729">
    <property type="entry name" value="PH domain-like"/>
    <property type="match status" value="1"/>
</dbReference>
<dbReference type="PROSITE" id="PS50003">
    <property type="entry name" value="PH_DOMAIN"/>
    <property type="match status" value="1"/>
</dbReference>
<dbReference type="InterPro" id="IPR001452">
    <property type="entry name" value="SH3_domain"/>
</dbReference>
<dbReference type="InterPro" id="IPR001849">
    <property type="entry name" value="PH_domain"/>
</dbReference>
<evidence type="ECO:0000259" key="7">
    <source>
        <dbReference type="PROSITE" id="PS50002"/>
    </source>
</evidence>
<keyword evidence="5" id="KW-0472">Membrane</keyword>
<dbReference type="InterPro" id="IPR036028">
    <property type="entry name" value="SH3-like_dom_sf"/>
</dbReference>
<name>A0A674NQ42_TAKRU</name>
<evidence type="ECO:0000256" key="4">
    <source>
        <dbReference type="ARBA" id="ARBA00022753"/>
    </source>
</evidence>
<evidence type="ECO:0000256" key="3">
    <source>
        <dbReference type="ARBA" id="ARBA00022468"/>
    </source>
</evidence>
<dbReference type="PROSITE" id="PS50238">
    <property type="entry name" value="RHOGAP"/>
    <property type="match status" value="1"/>
</dbReference>
<dbReference type="PANTHER" id="PTHR12552:SF5">
    <property type="entry name" value="RHO GTPASE-ACTIVATING PROTEIN 10"/>
    <property type="match status" value="1"/>
</dbReference>
<evidence type="ECO:0000313" key="11">
    <source>
        <dbReference type="Proteomes" id="UP000005226"/>
    </source>
</evidence>
<sequence length="720" mass="83096">MGLHPLEFSECYLDSPCFREKIKAHEAELDKTNRFIKELYKDGKNLINATKQLGMAQRKFAQCLGEFQFEYIGDAKTDDEKCIDESLQEFSSFLRNLEDQRELMMRNITETLMKPLEKFRKEHLGTIRAEKKHYEKETEKYYSSLEKLLNLSAKKKEPHLQEADSQVETMRMHFQEESLDYVCKLQEIQERKKFECVEPMLAFFQTVFTFYHQGFELAKDFEHYKRALQINIQNTRSRFEATRSEVHELMKRIKEAPQEYRQTSPISCEGYLYVQEKRPPPFGSSWVKRYSTFVKEQKILHMVTFDHRSGGKLGETESVTLKSCVRKTTDVLDRRFCLDLDITDRPGTVLTVQALSEDDHKFWMQAMGGKEPPCSNIKTNDDKQKLQLILPIIHKPSSFVCSHIHISPIQNILNFNPGINDQGLYRVVGVSSKVQKLLNLMIGKANEVDLSASDDWDIKTITSSLKLNRQRKLCRFPDSRIQAVHCLVHKLPERNRQVLGLLMKHLANVAAHSKNNLMTVANLGVVFGPTLMRPQEETVAAIMDLKFQNIVVEILIEHHQKVRPSTDVHFASQEHFGKYSVLEQGKSVADRQALTSLTAQSLSRLLIPPDINSRPCFTFTSICRERRRLQKLSAISDFSLFLSKLSLSWPLLCVCRSPFTLVTGRKAKAVYQCEAEHDSELSFQVGAIFNAVTQSREPGWLEGELNGRRGLIPENYVELL</sequence>
<dbReference type="Gene3D" id="2.30.30.40">
    <property type="entry name" value="SH3 Domains"/>
    <property type="match status" value="1"/>
</dbReference>
<keyword evidence="4" id="KW-0967">Endosome</keyword>
<comment type="subcellular location">
    <subcellularLocation>
        <location evidence="1">Endosome membrane</location>
    </subcellularLocation>
</comment>
<dbReference type="Pfam" id="PF14604">
    <property type="entry name" value="SH3_9"/>
    <property type="match status" value="1"/>
</dbReference>
<keyword evidence="2 6" id="KW-0728">SH3 domain</keyword>
<reference evidence="10" key="3">
    <citation type="submission" date="2025-09" db="UniProtKB">
        <authorList>
            <consortium name="Ensembl"/>
        </authorList>
    </citation>
    <scope>IDENTIFICATION</scope>
</reference>
<dbReference type="Gene3D" id="1.20.1270.60">
    <property type="entry name" value="Arfaptin homology (AH) domain/BAR domain"/>
    <property type="match status" value="1"/>
</dbReference>
<evidence type="ECO:0000256" key="5">
    <source>
        <dbReference type="ARBA" id="ARBA00023136"/>
    </source>
</evidence>
<dbReference type="Pfam" id="PF00169">
    <property type="entry name" value="PH"/>
    <property type="match status" value="1"/>
</dbReference>
<dbReference type="InterPro" id="IPR047225">
    <property type="entry name" value="PH_GRAF"/>
</dbReference>
<feature type="domain" description="Rho-GAP" evidence="9">
    <location>
        <begin position="384"/>
        <end position="563"/>
    </location>
</feature>